<evidence type="ECO:0000256" key="1">
    <source>
        <dbReference type="SAM" id="Phobius"/>
    </source>
</evidence>
<keyword evidence="1" id="KW-0812">Transmembrane</keyword>
<comment type="caution">
    <text evidence="2">The sequence shown here is derived from an EMBL/GenBank/DDBJ whole genome shotgun (WGS) entry which is preliminary data.</text>
</comment>
<keyword evidence="3" id="KW-1185">Reference proteome</keyword>
<name>A0ABQ1ESA8_SPHSA</name>
<sequence>MTASGRSVKAINDLNDELNAAVNALFALFGLVGVTIVCLIALAIPVPAPIHRLSHIGEMLNRGGQATVTAVVALILMRAGQVPGILRRSLMIRHRIAIDEAAKKTAENAQKIPPMKELFGRHPDFGKTVNLEDLQDPEKRH</sequence>
<keyword evidence="1" id="KW-0472">Membrane</keyword>
<dbReference type="EMBL" id="BMDU01000002">
    <property type="protein sequence ID" value="GFZ85125.1"/>
    <property type="molecule type" value="Genomic_DNA"/>
</dbReference>
<protein>
    <submittedName>
        <fullName evidence="2">Uncharacterized protein</fullName>
    </submittedName>
</protein>
<gene>
    <name evidence="2" type="ORF">GCM10019071_12670</name>
</gene>
<evidence type="ECO:0000313" key="2">
    <source>
        <dbReference type="EMBL" id="GFZ85125.1"/>
    </source>
</evidence>
<feature type="transmembrane region" description="Helical" evidence="1">
    <location>
        <begin position="21"/>
        <end position="46"/>
    </location>
</feature>
<accession>A0ABQ1ESA8</accession>
<feature type="transmembrane region" description="Helical" evidence="1">
    <location>
        <begin position="66"/>
        <end position="86"/>
    </location>
</feature>
<proteinExistence type="predicted"/>
<dbReference type="Proteomes" id="UP000628109">
    <property type="component" value="Unassembled WGS sequence"/>
</dbReference>
<organism evidence="2 3">
    <name type="scientific">Sphingobium fuliginis (strain ATCC 27551)</name>
    <dbReference type="NCBI Taxonomy" id="336203"/>
    <lineage>
        <taxon>Bacteria</taxon>
        <taxon>Pseudomonadati</taxon>
        <taxon>Pseudomonadota</taxon>
        <taxon>Alphaproteobacteria</taxon>
        <taxon>Sphingomonadales</taxon>
        <taxon>Sphingomonadaceae</taxon>
        <taxon>Sphingobium</taxon>
    </lineage>
</organism>
<evidence type="ECO:0000313" key="3">
    <source>
        <dbReference type="Proteomes" id="UP000628109"/>
    </source>
</evidence>
<reference evidence="3" key="1">
    <citation type="journal article" date="2019" name="Int. J. Syst. Evol. Microbiol.">
        <title>The Global Catalogue of Microorganisms (GCM) 10K type strain sequencing project: providing services to taxonomists for standard genome sequencing and annotation.</title>
        <authorList>
            <consortium name="The Broad Institute Genomics Platform"/>
            <consortium name="The Broad Institute Genome Sequencing Center for Infectious Disease"/>
            <person name="Wu L."/>
            <person name="Ma J."/>
        </authorList>
    </citation>
    <scope>NUCLEOTIDE SEQUENCE [LARGE SCALE GENOMIC DNA]</scope>
    <source>
        <strain evidence="3">CCM 7327</strain>
    </source>
</reference>
<keyword evidence="1" id="KW-1133">Transmembrane helix</keyword>